<sequence length="70" mass="8214">MLDMNKVLLSREEREENFIGRIKYRVTSPTPVRHKNRNIIGLTPQGNGVEVMIYLLIVNDNQQTEMLWIS</sequence>
<keyword evidence="2" id="KW-1185">Reference proteome</keyword>
<comment type="caution">
    <text evidence="1">The sequence shown here is derived from an EMBL/GenBank/DDBJ whole genome shotgun (WGS) entry which is preliminary data.</text>
</comment>
<accession>A0AAE0VUE6</accession>
<name>A0AAE0VUE6_9BIVA</name>
<dbReference type="AlphaFoldDB" id="A0AAE0VUE6"/>
<reference evidence="1" key="3">
    <citation type="submission" date="2023-05" db="EMBL/GenBank/DDBJ databases">
        <authorList>
            <person name="Smith C.H."/>
        </authorList>
    </citation>
    <scope>NUCLEOTIDE SEQUENCE</scope>
    <source>
        <strain evidence="1">CHS0354</strain>
        <tissue evidence="1">Mantle</tissue>
    </source>
</reference>
<dbReference type="EMBL" id="JAEAOA010002128">
    <property type="protein sequence ID" value="KAK3590519.1"/>
    <property type="molecule type" value="Genomic_DNA"/>
</dbReference>
<proteinExistence type="predicted"/>
<dbReference type="Proteomes" id="UP001195483">
    <property type="component" value="Unassembled WGS sequence"/>
</dbReference>
<reference evidence="1" key="1">
    <citation type="journal article" date="2021" name="Genome Biol. Evol.">
        <title>A High-Quality Reference Genome for a Parasitic Bivalve with Doubly Uniparental Inheritance (Bivalvia: Unionida).</title>
        <authorList>
            <person name="Smith C.H."/>
        </authorList>
    </citation>
    <scope>NUCLEOTIDE SEQUENCE</scope>
    <source>
        <strain evidence="1">CHS0354</strain>
    </source>
</reference>
<gene>
    <name evidence="1" type="ORF">CHS0354_036341</name>
</gene>
<evidence type="ECO:0000313" key="2">
    <source>
        <dbReference type="Proteomes" id="UP001195483"/>
    </source>
</evidence>
<evidence type="ECO:0000313" key="1">
    <source>
        <dbReference type="EMBL" id="KAK3590519.1"/>
    </source>
</evidence>
<reference evidence="1" key="2">
    <citation type="journal article" date="2021" name="Genome Biol. Evol.">
        <title>Developing a high-quality reference genome for a parasitic bivalve with doubly uniparental inheritance (Bivalvia: Unionida).</title>
        <authorList>
            <person name="Smith C.H."/>
        </authorList>
    </citation>
    <scope>NUCLEOTIDE SEQUENCE</scope>
    <source>
        <strain evidence="1">CHS0354</strain>
        <tissue evidence="1">Mantle</tissue>
    </source>
</reference>
<protein>
    <submittedName>
        <fullName evidence="1">Uncharacterized protein</fullName>
    </submittedName>
</protein>
<organism evidence="1 2">
    <name type="scientific">Potamilus streckersoni</name>
    <dbReference type="NCBI Taxonomy" id="2493646"/>
    <lineage>
        <taxon>Eukaryota</taxon>
        <taxon>Metazoa</taxon>
        <taxon>Spiralia</taxon>
        <taxon>Lophotrochozoa</taxon>
        <taxon>Mollusca</taxon>
        <taxon>Bivalvia</taxon>
        <taxon>Autobranchia</taxon>
        <taxon>Heteroconchia</taxon>
        <taxon>Palaeoheterodonta</taxon>
        <taxon>Unionida</taxon>
        <taxon>Unionoidea</taxon>
        <taxon>Unionidae</taxon>
        <taxon>Ambleminae</taxon>
        <taxon>Lampsilini</taxon>
        <taxon>Potamilus</taxon>
    </lineage>
</organism>